<dbReference type="AlphaFoldDB" id="A0A1G7ABY5"/>
<dbReference type="PANTHER" id="PTHR30069">
    <property type="entry name" value="TONB-DEPENDENT OUTER MEMBRANE RECEPTOR"/>
    <property type="match status" value="1"/>
</dbReference>
<dbReference type="Pfam" id="PF07715">
    <property type="entry name" value="Plug"/>
    <property type="match status" value="1"/>
</dbReference>
<evidence type="ECO:0000256" key="6">
    <source>
        <dbReference type="ARBA" id="ARBA00023136"/>
    </source>
</evidence>
<keyword evidence="11" id="KW-1185">Reference proteome</keyword>
<organism evidence="10 11">
    <name type="scientific">Riemerella columbipharyngis</name>
    <dbReference type="NCBI Taxonomy" id="1071918"/>
    <lineage>
        <taxon>Bacteria</taxon>
        <taxon>Pseudomonadati</taxon>
        <taxon>Bacteroidota</taxon>
        <taxon>Flavobacteriia</taxon>
        <taxon>Flavobacteriales</taxon>
        <taxon>Weeksellaceae</taxon>
        <taxon>Riemerella</taxon>
    </lineage>
</organism>
<dbReference type="GO" id="GO:0044718">
    <property type="term" value="P:siderophore transmembrane transport"/>
    <property type="evidence" value="ECO:0007669"/>
    <property type="project" value="TreeGrafter"/>
</dbReference>
<proteinExistence type="inferred from homology"/>
<comment type="subcellular location">
    <subcellularLocation>
        <location evidence="1 8">Cell outer membrane</location>
        <topology evidence="1 8">Multi-pass membrane protein</topology>
    </subcellularLocation>
</comment>
<dbReference type="Proteomes" id="UP000198517">
    <property type="component" value="Unassembled WGS sequence"/>
</dbReference>
<evidence type="ECO:0000313" key="11">
    <source>
        <dbReference type="Proteomes" id="UP000198517"/>
    </source>
</evidence>
<dbReference type="GO" id="GO:0009279">
    <property type="term" value="C:cell outer membrane"/>
    <property type="evidence" value="ECO:0007669"/>
    <property type="project" value="UniProtKB-SubCell"/>
</dbReference>
<keyword evidence="3 8" id="KW-1134">Transmembrane beta strand</keyword>
<keyword evidence="7 8" id="KW-0998">Cell outer membrane</keyword>
<dbReference type="EMBL" id="FNAS01000003">
    <property type="protein sequence ID" value="SDE11977.1"/>
    <property type="molecule type" value="Genomic_DNA"/>
</dbReference>
<dbReference type="SUPFAM" id="SSF56935">
    <property type="entry name" value="Porins"/>
    <property type="match status" value="1"/>
</dbReference>
<name>A0A1G7ABY5_9FLAO</name>
<evidence type="ECO:0000259" key="9">
    <source>
        <dbReference type="Pfam" id="PF07715"/>
    </source>
</evidence>
<evidence type="ECO:0000256" key="7">
    <source>
        <dbReference type="ARBA" id="ARBA00023237"/>
    </source>
</evidence>
<dbReference type="Gene3D" id="2.170.130.10">
    <property type="entry name" value="TonB-dependent receptor, plug domain"/>
    <property type="match status" value="1"/>
</dbReference>
<dbReference type="PANTHER" id="PTHR30069:SF29">
    <property type="entry name" value="HEMOGLOBIN AND HEMOGLOBIN-HAPTOGLOBIN-BINDING PROTEIN 1-RELATED"/>
    <property type="match status" value="1"/>
</dbReference>
<evidence type="ECO:0000256" key="5">
    <source>
        <dbReference type="ARBA" id="ARBA00022729"/>
    </source>
</evidence>
<evidence type="ECO:0000256" key="4">
    <source>
        <dbReference type="ARBA" id="ARBA00022692"/>
    </source>
</evidence>
<dbReference type="STRING" id="1071918.SAMN05421544_103110"/>
<dbReference type="OrthoDB" id="9795928at2"/>
<feature type="domain" description="TonB-dependent receptor plug" evidence="9">
    <location>
        <begin position="51"/>
        <end position="138"/>
    </location>
</feature>
<keyword evidence="4 8" id="KW-0812">Transmembrane</keyword>
<keyword evidence="5" id="KW-0732">Signal</keyword>
<dbReference type="InterPro" id="IPR036942">
    <property type="entry name" value="Beta-barrel_TonB_sf"/>
</dbReference>
<reference evidence="10 11" key="1">
    <citation type="submission" date="2016-10" db="EMBL/GenBank/DDBJ databases">
        <authorList>
            <person name="de Groot N.N."/>
        </authorList>
    </citation>
    <scope>NUCLEOTIDE SEQUENCE [LARGE SCALE GENOMIC DNA]</scope>
    <source>
        <strain evidence="10 11">DSM 24015</strain>
    </source>
</reference>
<evidence type="ECO:0000256" key="1">
    <source>
        <dbReference type="ARBA" id="ARBA00004571"/>
    </source>
</evidence>
<sequence length="683" mass="78327">MNFIKNLLLIFSGLLSFCFYSQLPKNKLIDTVLIEIERPAENILKYNNSKQYTGGSLADVISSQAGIGIVQSGANTSKPIIEGLRNNRILVITDGVRLSGQDWSDQHTTEVDMSAFRNIKIIKGAKSVRYGAGALGGVILLEPKSLSFTDNFRGNISLSGSSNDGRTLLNSFLQGSFKNKWAWQVQQSYQRSGDYKTSDYYVNNTGLKQNNIYIALGYKSNTLKAKLSASRFTLENGVFYGSLNGNIEDFKDKILLGQPPEINPASYNIKPPKQNVEHLILKSEFDVKLNNQHTVELNYNIQKNIRKEFDIRRLDKTSVPTQDMRLVSHSLEGIWHYDIDENFHTKVGLQYLYQNNYNIPGTGVAPTIPNYKLNNYASFVISEYQRPKWRASIGLRYDHRTTNALGYDWLGQLYGSKRNFSNISYNAVFNYHISNHWHYLIDFGMAWRSPEPYELYVNGKQHGIPIYYIGDKDLDSERGMKISNKLEYRTPSFGFVISGFVQPIKNYIYQIPGQRYLYLFSGPTAVFKTLQTDAFFRGGDLSLDWKPTNRISYTANTAIVFANNSKTNGYLPIIPPFSLYQNIKWDIPSSVLNKFYILLEHKYFAKQKRFDPSLDLIPDTPDAYHLFGTQIGAELYYNRRNTCAFMLKIDNLTNQLYKNYTDHFRYFVHGKGLDIQLKTTINF</sequence>
<dbReference type="InterPro" id="IPR039426">
    <property type="entry name" value="TonB-dep_rcpt-like"/>
</dbReference>
<gene>
    <name evidence="10" type="ORF">SAMN05421544_103110</name>
</gene>
<keyword evidence="6 8" id="KW-0472">Membrane</keyword>
<dbReference type="RefSeq" id="WP_092736025.1">
    <property type="nucleotide sequence ID" value="NZ_FNAS01000003.1"/>
</dbReference>
<dbReference type="PROSITE" id="PS52016">
    <property type="entry name" value="TONB_DEPENDENT_REC_3"/>
    <property type="match status" value="1"/>
</dbReference>
<dbReference type="Gene3D" id="2.40.170.20">
    <property type="entry name" value="TonB-dependent receptor, beta-barrel domain"/>
    <property type="match status" value="1"/>
</dbReference>
<dbReference type="InterPro" id="IPR012910">
    <property type="entry name" value="Plug_dom"/>
</dbReference>
<comment type="similarity">
    <text evidence="8">Belongs to the TonB-dependent receptor family.</text>
</comment>
<protein>
    <submittedName>
        <fullName evidence="10">Iron complex outermembrane recepter protein</fullName>
    </submittedName>
</protein>
<evidence type="ECO:0000256" key="2">
    <source>
        <dbReference type="ARBA" id="ARBA00022448"/>
    </source>
</evidence>
<evidence type="ECO:0000256" key="3">
    <source>
        <dbReference type="ARBA" id="ARBA00022452"/>
    </source>
</evidence>
<accession>A0A1G7ABY5</accession>
<evidence type="ECO:0000313" key="10">
    <source>
        <dbReference type="EMBL" id="SDE11977.1"/>
    </source>
</evidence>
<evidence type="ECO:0000256" key="8">
    <source>
        <dbReference type="PROSITE-ProRule" id="PRU01360"/>
    </source>
</evidence>
<dbReference type="InterPro" id="IPR037066">
    <property type="entry name" value="Plug_dom_sf"/>
</dbReference>
<keyword evidence="2 8" id="KW-0813">Transport</keyword>
<dbReference type="GO" id="GO:0015344">
    <property type="term" value="F:siderophore uptake transmembrane transporter activity"/>
    <property type="evidence" value="ECO:0007669"/>
    <property type="project" value="TreeGrafter"/>
</dbReference>